<dbReference type="AlphaFoldDB" id="T1KPI7"/>
<evidence type="ECO:0000313" key="3">
    <source>
        <dbReference type="EnsemblMetazoa" id="tetur17g00620.1"/>
    </source>
</evidence>
<feature type="compositionally biased region" description="Low complexity" evidence="1">
    <location>
        <begin position="324"/>
        <end position="345"/>
    </location>
</feature>
<protein>
    <submittedName>
        <fullName evidence="3">Uncharacterized protein</fullName>
    </submittedName>
</protein>
<feature type="compositionally biased region" description="Polar residues" evidence="1">
    <location>
        <begin position="309"/>
        <end position="323"/>
    </location>
</feature>
<sequence>MVANEMDYESDLDTHKRRESCCSNCESQIFCSYVISILSSSLIAGGIYLAILKWDHLWLILPIVGCILIFIGACMYYSGQMDLKRRRNHKASSASHVSGRRRIKRGNKDRSYGDNLISSTLGDGRSLSQLSINMIPQYFANSDLPGSTGPASMPYSQIFRVNGQSFLILPLNGETSTNPNETAISLQNLMVKVPCKNDQQSKPESSDIYKKMEDFTKRFVDHKIYASTEGSLPSSSVSHDGRLIGLDNRATGVATGLPRDAAPGSHSESHFTSNYFCAPSTSTSFNTCQPEAQTSRVNNCNLRVDPGSIGSTNTNQPSSYIQQSLPTSSTSSTSSSSGPSSSSRRPLLRRDTFNKGKPSVTIVSTTNSADPVHAQTTAITKPSTSSSVNNRSDNCSSASNSLRLHSSQPGSAGSSVYPQTAAEGLVITQSNLSSTPNITPSSATVTINSPNSTTSAGSDRQRAMDQCNNPDETFITMCGGNGSDVDNLTFDETLIETGSATPPPSYEEVLSVDITGPGAELMPSSSNFDTL</sequence>
<evidence type="ECO:0000256" key="1">
    <source>
        <dbReference type="SAM" id="MobiDB-lite"/>
    </source>
</evidence>
<evidence type="ECO:0000256" key="2">
    <source>
        <dbReference type="SAM" id="Phobius"/>
    </source>
</evidence>
<feature type="transmembrane region" description="Helical" evidence="2">
    <location>
        <begin position="57"/>
        <end position="77"/>
    </location>
</feature>
<feature type="compositionally biased region" description="Polar residues" evidence="1">
    <location>
        <begin position="361"/>
        <end position="395"/>
    </location>
</feature>
<feature type="compositionally biased region" description="Polar residues" evidence="1">
    <location>
        <begin position="432"/>
        <end position="458"/>
    </location>
</feature>
<reference evidence="4" key="1">
    <citation type="submission" date="2011-08" db="EMBL/GenBank/DDBJ databases">
        <authorList>
            <person name="Rombauts S."/>
        </authorList>
    </citation>
    <scope>NUCLEOTIDE SEQUENCE</scope>
    <source>
        <strain evidence="4">London</strain>
    </source>
</reference>
<feature type="transmembrane region" description="Helical" evidence="2">
    <location>
        <begin position="30"/>
        <end position="51"/>
    </location>
</feature>
<feature type="region of interest" description="Disordered" evidence="1">
    <location>
        <begin position="432"/>
        <end position="463"/>
    </location>
</feature>
<evidence type="ECO:0000313" key="4">
    <source>
        <dbReference type="Proteomes" id="UP000015104"/>
    </source>
</evidence>
<dbReference type="KEGG" id="tut:107366286"/>
<dbReference type="OrthoDB" id="6430691at2759"/>
<dbReference type="EnsemblMetazoa" id="tetur17g00620.1">
    <property type="protein sequence ID" value="tetur17g00620.1"/>
    <property type="gene ID" value="tetur17g00620"/>
</dbReference>
<dbReference type="OMA" id="FLAFHNW"/>
<dbReference type="HOGENOM" id="CLU_513240_0_0_1"/>
<keyword evidence="2" id="KW-0472">Membrane</keyword>
<keyword evidence="4" id="KW-1185">Reference proteome</keyword>
<keyword evidence="2" id="KW-0812">Transmembrane</keyword>
<reference evidence="3" key="2">
    <citation type="submission" date="2015-06" db="UniProtKB">
        <authorList>
            <consortium name="EnsemblMetazoa"/>
        </authorList>
    </citation>
    <scope>IDENTIFICATION</scope>
</reference>
<keyword evidence="2" id="KW-1133">Transmembrane helix</keyword>
<dbReference type="EMBL" id="CAEY01000330">
    <property type="status" value="NOT_ANNOTATED_CDS"/>
    <property type="molecule type" value="Genomic_DNA"/>
</dbReference>
<proteinExistence type="predicted"/>
<organism evidence="3 4">
    <name type="scientific">Tetranychus urticae</name>
    <name type="common">Two-spotted spider mite</name>
    <dbReference type="NCBI Taxonomy" id="32264"/>
    <lineage>
        <taxon>Eukaryota</taxon>
        <taxon>Metazoa</taxon>
        <taxon>Ecdysozoa</taxon>
        <taxon>Arthropoda</taxon>
        <taxon>Chelicerata</taxon>
        <taxon>Arachnida</taxon>
        <taxon>Acari</taxon>
        <taxon>Acariformes</taxon>
        <taxon>Trombidiformes</taxon>
        <taxon>Prostigmata</taxon>
        <taxon>Eleutherengona</taxon>
        <taxon>Raphignathae</taxon>
        <taxon>Tetranychoidea</taxon>
        <taxon>Tetranychidae</taxon>
        <taxon>Tetranychus</taxon>
    </lineage>
</organism>
<feature type="region of interest" description="Disordered" evidence="1">
    <location>
        <begin position="308"/>
        <end position="416"/>
    </location>
</feature>
<feature type="compositionally biased region" description="Low complexity" evidence="1">
    <location>
        <begin position="396"/>
        <end position="407"/>
    </location>
</feature>
<name>T1KPI7_TETUR</name>
<gene>
    <name evidence="3" type="primary">107366286</name>
</gene>
<feature type="region of interest" description="Disordered" evidence="1">
    <location>
        <begin position="88"/>
        <end position="115"/>
    </location>
</feature>
<accession>T1KPI7</accession>
<dbReference type="Proteomes" id="UP000015104">
    <property type="component" value="Unassembled WGS sequence"/>
</dbReference>